<dbReference type="EMBL" id="SMLL01000001">
    <property type="protein sequence ID" value="TFZ04574.1"/>
    <property type="molecule type" value="Genomic_DNA"/>
</dbReference>
<feature type="domain" description="DSBA-like thioredoxin" evidence="3">
    <location>
        <begin position="6"/>
        <end position="197"/>
    </location>
</feature>
<dbReference type="Proteomes" id="UP000297564">
    <property type="component" value="Unassembled WGS sequence"/>
</dbReference>
<dbReference type="AlphaFoldDB" id="A0A4Z0C199"/>
<dbReference type="OrthoDB" id="8560325at2"/>
<dbReference type="InterPro" id="IPR036249">
    <property type="entry name" value="Thioredoxin-like_sf"/>
</dbReference>
<dbReference type="SUPFAM" id="SSF52833">
    <property type="entry name" value="Thioredoxin-like"/>
    <property type="match status" value="1"/>
</dbReference>
<name>A0A4Z0C199_9BURK</name>
<dbReference type="GO" id="GO:0018845">
    <property type="term" value="F:2-hydroxychromene-2-carboxylate isomerase activity"/>
    <property type="evidence" value="ECO:0007669"/>
    <property type="project" value="UniProtKB-UniRule"/>
</dbReference>
<dbReference type="Pfam" id="PF01323">
    <property type="entry name" value="DSBA"/>
    <property type="match status" value="1"/>
</dbReference>
<proteinExistence type="inferred from homology"/>
<dbReference type="GO" id="GO:0004364">
    <property type="term" value="F:glutathione transferase activity"/>
    <property type="evidence" value="ECO:0007669"/>
    <property type="project" value="TreeGrafter"/>
</dbReference>
<dbReference type="GO" id="GO:1901170">
    <property type="term" value="P:naphthalene catabolic process"/>
    <property type="evidence" value="ECO:0007669"/>
    <property type="project" value="InterPro"/>
</dbReference>
<dbReference type="InterPro" id="IPR051924">
    <property type="entry name" value="GST_Kappa/NadH"/>
</dbReference>
<evidence type="ECO:0000259" key="3">
    <source>
        <dbReference type="Pfam" id="PF01323"/>
    </source>
</evidence>
<dbReference type="RefSeq" id="WP_135283456.1">
    <property type="nucleotide sequence ID" value="NZ_SMLL01000001.1"/>
</dbReference>
<accession>A0A4Z0C199</accession>
<keyword evidence="5" id="KW-1185">Reference proteome</keyword>
<dbReference type="GO" id="GO:0006749">
    <property type="term" value="P:glutathione metabolic process"/>
    <property type="evidence" value="ECO:0007669"/>
    <property type="project" value="TreeGrafter"/>
</dbReference>
<comment type="caution">
    <text evidence="4">The sequence shown here is derived from an EMBL/GenBank/DDBJ whole genome shotgun (WGS) entry which is preliminary data.</text>
</comment>
<gene>
    <name evidence="4" type="ORF">EZ242_02160</name>
</gene>
<dbReference type="GO" id="GO:0004602">
    <property type="term" value="F:glutathione peroxidase activity"/>
    <property type="evidence" value="ECO:0007669"/>
    <property type="project" value="TreeGrafter"/>
</dbReference>
<feature type="active site" description="Nucleophile" evidence="2">
    <location>
        <position position="13"/>
    </location>
</feature>
<dbReference type="PANTHER" id="PTHR42943">
    <property type="entry name" value="GLUTATHIONE S-TRANSFERASE KAPPA"/>
    <property type="match status" value="1"/>
</dbReference>
<evidence type="ECO:0000313" key="5">
    <source>
        <dbReference type="Proteomes" id="UP000297564"/>
    </source>
</evidence>
<dbReference type="InterPro" id="IPR001853">
    <property type="entry name" value="DSBA-like_thioredoxin_dom"/>
</dbReference>
<dbReference type="PIRSF" id="PIRSF006386">
    <property type="entry name" value="HCCAis_GSTk"/>
    <property type="match status" value="1"/>
</dbReference>
<reference evidence="4 5" key="1">
    <citation type="submission" date="2019-03" db="EMBL/GenBank/DDBJ databases">
        <title>Ramlibacter rhizophilus CCTCC AB2015357, whole genome shotgun sequence.</title>
        <authorList>
            <person name="Zhang X."/>
            <person name="Feng G."/>
            <person name="Zhu H."/>
        </authorList>
    </citation>
    <scope>NUCLEOTIDE SEQUENCE [LARGE SCALE GENOMIC DNA]</scope>
    <source>
        <strain evidence="4 5">CCTCC AB2015357</strain>
    </source>
</reference>
<keyword evidence="1 4" id="KW-0413">Isomerase</keyword>
<dbReference type="Gene3D" id="3.40.30.10">
    <property type="entry name" value="Glutaredoxin"/>
    <property type="match status" value="1"/>
</dbReference>
<comment type="catalytic activity">
    <reaction evidence="1">
        <text>2-hydroxychromene-2-carboxylate = (3E)-4-(2-hydroxyphenyl)-2-oxobut-3-enoate</text>
        <dbReference type="Rhea" id="RHEA:27401"/>
        <dbReference type="ChEBI" id="CHEBI:59350"/>
        <dbReference type="ChEBI" id="CHEBI:59353"/>
        <dbReference type="EC" id="5.99.1.4"/>
    </reaction>
</comment>
<evidence type="ECO:0000313" key="4">
    <source>
        <dbReference type="EMBL" id="TFZ04574.1"/>
    </source>
</evidence>
<dbReference type="InterPro" id="IPR014440">
    <property type="entry name" value="HCCAis_GSTk"/>
</dbReference>
<comment type="similarity">
    <text evidence="1">Belongs to the GST superfamily. NadH family.</text>
</comment>
<dbReference type="EC" id="5.99.1.4" evidence="1"/>
<organism evidence="4 5">
    <name type="scientific">Ramlibacter rhizophilus</name>
    <dbReference type="NCBI Taxonomy" id="1781167"/>
    <lineage>
        <taxon>Bacteria</taxon>
        <taxon>Pseudomonadati</taxon>
        <taxon>Pseudomonadota</taxon>
        <taxon>Betaproteobacteria</taxon>
        <taxon>Burkholderiales</taxon>
        <taxon>Comamonadaceae</taxon>
        <taxon>Ramlibacter</taxon>
    </lineage>
</organism>
<sequence length="198" mass="22017">MPRSLQYWISTASPWTWLGSARFAELVRQTAVAVDVLPMDLSTVFSATGGTPFPQRSRARQTYRQLELARWSRRLGVPITLEPRHYPVDRGPSSRLLIAAAAAGHDALSLSHYLLRAIWLDDQNIADWATLAQLADQAGLDGTSLVRRAQAPEVQAQFLDNTARAIDAQVFGSPTFIVDGERFWGQDRLDFLAERLAA</sequence>
<protein>
    <recommendedName>
        <fullName evidence="1">2-hydroxychromene-2-carboxylate isomerase</fullName>
        <ecNumber evidence="1">5.99.1.4</ecNumber>
    </recommendedName>
</protein>
<evidence type="ECO:0000256" key="1">
    <source>
        <dbReference type="PIRNR" id="PIRNR006386"/>
    </source>
</evidence>
<dbReference type="InterPro" id="IPR044087">
    <property type="entry name" value="NahD-like"/>
</dbReference>
<dbReference type="PANTHER" id="PTHR42943:SF13">
    <property type="entry name" value="GLUTATHIONE S-TRANSFERASE KAPPA-RELATED"/>
    <property type="match status" value="1"/>
</dbReference>
<dbReference type="CDD" id="cd03022">
    <property type="entry name" value="DsbA_HCCA_Iso"/>
    <property type="match status" value="1"/>
</dbReference>
<evidence type="ECO:0000256" key="2">
    <source>
        <dbReference type="PIRSR" id="PIRSR006386-1"/>
    </source>
</evidence>